<feature type="signal peptide" evidence="1">
    <location>
        <begin position="1"/>
        <end position="20"/>
    </location>
</feature>
<accession>A0A512J1W5</accession>
<organism evidence="2 4">
    <name type="scientific">Methylobacterium oxalidis</name>
    <dbReference type="NCBI Taxonomy" id="944322"/>
    <lineage>
        <taxon>Bacteria</taxon>
        <taxon>Pseudomonadati</taxon>
        <taxon>Pseudomonadota</taxon>
        <taxon>Alphaproteobacteria</taxon>
        <taxon>Hyphomicrobiales</taxon>
        <taxon>Methylobacteriaceae</taxon>
        <taxon>Methylobacterium</taxon>
    </lineage>
</organism>
<dbReference type="EMBL" id="BJZU01000033">
    <property type="protein sequence ID" value="GEP03958.1"/>
    <property type="molecule type" value="Genomic_DNA"/>
</dbReference>
<dbReference type="Proteomes" id="UP001156856">
    <property type="component" value="Unassembled WGS sequence"/>
</dbReference>
<reference evidence="3" key="1">
    <citation type="journal article" date="2014" name="Int. J. Syst. Evol. Microbiol.">
        <title>Complete genome of a new Firmicutes species belonging to the dominant human colonic microbiota ('Ruminococcus bicirculans') reveals two chromosomes and a selective capacity to utilize plant glucans.</title>
        <authorList>
            <consortium name="NISC Comparative Sequencing Program"/>
            <person name="Wegmann U."/>
            <person name="Louis P."/>
            <person name="Goesmann A."/>
            <person name="Henrissat B."/>
            <person name="Duncan S.H."/>
            <person name="Flint H.J."/>
        </authorList>
    </citation>
    <scope>NUCLEOTIDE SEQUENCE</scope>
    <source>
        <strain evidence="3">NBRC 107715</strain>
    </source>
</reference>
<dbReference type="PROSITE" id="PS51318">
    <property type="entry name" value="TAT"/>
    <property type="match status" value="1"/>
</dbReference>
<reference evidence="3" key="4">
    <citation type="submission" date="2023-01" db="EMBL/GenBank/DDBJ databases">
        <title>Draft genome sequence of Methylobacterium oxalidis strain NBRC 107715.</title>
        <authorList>
            <person name="Sun Q."/>
            <person name="Mori K."/>
        </authorList>
    </citation>
    <scope>NUCLEOTIDE SEQUENCE</scope>
    <source>
        <strain evidence="3">NBRC 107715</strain>
    </source>
</reference>
<dbReference type="PANTHER" id="PTHR30024">
    <property type="entry name" value="ALIPHATIC SULFONATES-BINDING PROTEIN-RELATED"/>
    <property type="match status" value="1"/>
</dbReference>
<keyword evidence="1" id="KW-0732">Signal</keyword>
<evidence type="ECO:0000256" key="1">
    <source>
        <dbReference type="SAM" id="SignalP"/>
    </source>
</evidence>
<dbReference type="Gene3D" id="3.40.190.10">
    <property type="entry name" value="Periplasmic binding protein-like II"/>
    <property type="match status" value="2"/>
</dbReference>
<sequence>MLSRRALLATAALSSLPATLGPRLAPPARAAAGETIRIGVLPFGTASWEAAIIRARGLDAANGFTLETVKLAGNDAARIAFQGRQLDTIVGDLIWAARLRTEGRGVKFVPYSTTEGALMVPADSPIKGLPDLAGKRLGVAGGALDKNWVLLRAQAREAARLDLESAARIAYGAPPLLMQKLEAGELDAALLYWTYCARLEAKGYRRLISADDIMRAFGAKGPVALIGYLFEGDTVRDKAAAVEGFARASAAAKEVLASDPSAWTLVRPLMAAEDDATFEALKRNFLAGTPRRPIATERDDAETIYATLARLGGERLVGDAKALPPDLYLDGARNG</sequence>
<keyword evidence="5" id="KW-1185">Reference proteome</keyword>
<comment type="caution">
    <text evidence="2">The sequence shown here is derived from an EMBL/GenBank/DDBJ whole genome shotgun (WGS) entry which is preliminary data.</text>
</comment>
<reference evidence="2 4" key="3">
    <citation type="submission" date="2019-07" db="EMBL/GenBank/DDBJ databases">
        <title>Whole genome shotgun sequence of Methylobacterium oxalidis NBRC 107715.</title>
        <authorList>
            <person name="Hosoyama A."/>
            <person name="Uohara A."/>
            <person name="Ohji S."/>
            <person name="Ichikawa N."/>
        </authorList>
    </citation>
    <scope>NUCLEOTIDE SEQUENCE [LARGE SCALE GENOMIC DNA]</scope>
    <source>
        <strain evidence="2 4">NBRC 107715</strain>
    </source>
</reference>
<dbReference type="PANTHER" id="PTHR30024:SF48">
    <property type="entry name" value="ABC TRANSPORTER SUBSTRATE-BINDING PROTEIN"/>
    <property type="match status" value="1"/>
</dbReference>
<evidence type="ECO:0000313" key="3">
    <source>
        <dbReference type="EMBL" id="GLS63990.1"/>
    </source>
</evidence>
<dbReference type="RefSeq" id="WP_147025621.1">
    <property type="nucleotide sequence ID" value="NZ_BJZU01000033.1"/>
</dbReference>
<name>A0A512J1W5_9HYPH</name>
<dbReference type="OrthoDB" id="5621714at2"/>
<dbReference type="EMBL" id="BSPK01000033">
    <property type="protein sequence ID" value="GLS63990.1"/>
    <property type="molecule type" value="Genomic_DNA"/>
</dbReference>
<evidence type="ECO:0000313" key="5">
    <source>
        <dbReference type="Proteomes" id="UP001156856"/>
    </source>
</evidence>
<feature type="chain" id="PRO_5021751052" evidence="1">
    <location>
        <begin position="21"/>
        <end position="335"/>
    </location>
</feature>
<evidence type="ECO:0000313" key="2">
    <source>
        <dbReference type="EMBL" id="GEP03958.1"/>
    </source>
</evidence>
<dbReference type="InterPro" id="IPR006311">
    <property type="entry name" value="TAT_signal"/>
</dbReference>
<evidence type="ECO:0000313" key="4">
    <source>
        <dbReference type="Proteomes" id="UP000321960"/>
    </source>
</evidence>
<dbReference type="Proteomes" id="UP000321960">
    <property type="component" value="Unassembled WGS sequence"/>
</dbReference>
<dbReference type="AlphaFoldDB" id="A0A512J1W5"/>
<proteinExistence type="predicted"/>
<protein>
    <submittedName>
        <fullName evidence="2">ABC transporter substrate-binding protein</fullName>
    </submittedName>
</protein>
<dbReference type="SUPFAM" id="SSF53850">
    <property type="entry name" value="Periplasmic binding protein-like II"/>
    <property type="match status" value="1"/>
</dbReference>
<gene>
    <name evidence="3" type="ORF">GCM10007888_23710</name>
    <name evidence="2" type="ORF">MOX02_19960</name>
</gene>
<reference evidence="5" key="2">
    <citation type="journal article" date="2019" name="Int. J. Syst. Evol. Microbiol.">
        <title>The Global Catalogue of Microorganisms (GCM) 10K type strain sequencing project: providing services to taxonomists for standard genome sequencing and annotation.</title>
        <authorList>
            <consortium name="The Broad Institute Genomics Platform"/>
            <consortium name="The Broad Institute Genome Sequencing Center for Infectious Disease"/>
            <person name="Wu L."/>
            <person name="Ma J."/>
        </authorList>
    </citation>
    <scope>NUCLEOTIDE SEQUENCE [LARGE SCALE GENOMIC DNA]</scope>
    <source>
        <strain evidence="5">NBRC 107715</strain>
    </source>
</reference>